<evidence type="ECO:0000256" key="9">
    <source>
        <dbReference type="PROSITE-ProRule" id="PRU10141"/>
    </source>
</evidence>
<dbReference type="InterPro" id="IPR036860">
    <property type="entry name" value="SH2_dom_sf"/>
</dbReference>
<dbReference type="InterPro" id="IPR000719">
    <property type="entry name" value="Prot_kinase_dom"/>
</dbReference>
<reference evidence="14 15" key="1">
    <citation type="submission" date="2021-04" db="EMBL/GenBank/DDBJ databases">
        <authorList>
            <person name="Bliznina A."/>
        </authorList>
    </citation>
    <scope>NUCLEOTIDE SEQUENCE [LARGE SCALE GENOMIC DNA]</scope>
</reference>
<dbReference type="Gene3D" id="3.30.200.20">
    <property type="entry name" value="Phosphorylase Kinase, domain 1"/>
    <property type="match status" value="1"/>
</dbReference>
<dbReference type="Pfam" id="PF07714">
    <property type="entry name" value="PK_Tyr_Ser-Thr"/>
    <property type="match status" value="1"/>
</dbReference>
<evidence type="ECO:0000256" key="11">
    <source>
        <dbReference type="SAM" id="MobiDB-lite"/>
    </source>
</evidence>
<dbReference type="Proteomes" id="UP001158576">
    <property type="component" value="Chromosome PAR"/>
</dbReference>
<dbReference type="CDD" id="cd00173">
    <property type="entry name" value="SH2"/>
    <property type="match status" value="1"/>
</dbReference>
<dbReference type="PRINTS" id="PR00401">
    <property type="entry name" value="SH2DOMAIN"/>
</dbReference>
<feature type="domain" description="SH2" evidence="12">
    <location>
        <begin position="285"/>
        <end position="375"/>
    </location>
</feature>
<keyword evidence="3 10" id="KW-0418">Kinase</keyword>
<name>A0ABN7RSK9_OIKDI</name>
<dbReference type="InterPro" id="IPR020635">
    <property type="entry name" value="Tyr_kinase_cat_dom"/>
</dbReference>
<feature type="repeat" description="ANK" evidence="7">
    <location>
        <begin position="214"/>
        <end position="246"/>
    </location>
</feature>
<keyword evidence="4 9" id="KW-0067">ATP-binding</keyword>
<dbReference type="Gene3D" id="1.25.40.20">
    <property type="entry name" value="Ankyrin repeat-containing domain"/>
    <property type="match status" value="1"/>
</dbReference>
<keyword evidence="15" id="KW-1185">Reference proteome</keyword>
<comment type="similarity">
    <text evidence="10">Belongs to the protein kinase superfamily. Tyr protein kinase family.</text>
</comment>
<dbReference type="PROSITE" id="PS50297">
    <property type="entry name" value="ANK_REP_REGION"/>
    <property type="match status" value="2"/>
</dbReference>
<feature type="domain" description="Protein kinase" evidence="13">
    <location>
        <begin position="487"/>
        <end position="754"/>
    </location>
</feature>
<dbReference type="Gene3D" id="1.10.510.10">
    <property type="entry name" value="Transferase(Phosphotransferase) domain 1"/>
    <property type="match status" value="1"/>
</dbReference>
<evidence type="ECO:0000256" key="1">
    <source>
        <dbReference type="ARBA" id="ARBA00022679"/>
    </source>
</evidence>
<dbReference type="Pfam" id="PF12796">
    <property type="entry name" value="Ank_2"/>
    <property type="match status" value="1"/>
</dbReference>
<dbReference type="PROSITE" id="PS50011">
    <property type="entry name" value="PROTEIN_KINASE_DOM"/>
    <property type="match status" value="1"/>
</dbReference>
<keyword evidence="1 10" id="KW-0808">Transferase</keyword>
<evidence type="ECO:0000256" key="2">
    <source>
        <dbReference type="ARBA" id="ARBA00022741"/>
    </source>
</evidence>
<dbReference type="Gene3D" id="3.30.505.10">
    <property type="entry name" value="SH2 domain"/>
    <property type="match status" value="2"/>
</dbReference>
<sequence length="759" mass="84494">MSSADLECWHGALSRQNAHRLLTSRGLQNGMFLIRAGRGGRDPVVSLVANEDVQHFVVTTSPVHLCMKLDGGPWFVGLDELIRHYSHRSHGLPVALREPCIGDSIPQVLLAAGPDTPLHLATRNNDLNAISAIAGEQPELLEYRDRAGRTCLHLAVLGGDMATVETLLHVGSNVRLPDTDGSSAMHIAARTGNTEAIILLHKFRAELTARAHKTGWQPLHEAAYTGNYEATKLLLEMGVPAHPRCQLGKTPAELARTRNHTRTTTLVESWSKPNTVSSRIHSSHFLHGAIDRTEATNLALQNGPGSFLVRESRRRPGEFVLTMNFGNHVYNYEIRNSDHLWFSIDEGPMFESIEQLIEYYLQAGEGLPGKLTRPIEPVDQATKGLKRLQIAQKGGQNGGNHHYGHGSPQHSPGMPPNQHNFSNTNGMNNGSSILPPVSHRGNIMMPHTDIPARRAGPQHHEPPPPQQQADPNEFQGAQAPHIPPESLEMLNPLGEGEFGSVMQGVWHPPGPHQPLPVAIKTLRADCLVSGEKEFVREAAVMARLQHPSIVTLYGVCRERQTGTLMLVQELLEAGSALDYILNNAKTVGLEEFRVWAAQIAAGMDYLEERKLVHRDLALRNILLAGKRRAKISDFGLSRAVGSESDYYRAKQGGRWPVKWYAPESVNYGQFSSKSDVWGFGITLWEMWSWGAPPYGNLPGSEVIKWIEQGGRLVQPKHCPDKVYKIMRNCWDYEKEHRPTFRELLTTFRRNPDYFDFHLS</sequence>
<feature type="domain" description="SH2" evidence="12">
    <location>
        <begin position="8"/>
        <end position="100"/>
    </location>
</feature>
<evidence type="ECO:0000256" key="3">
    <source>
        <dbReference type="ARBA" id="ARBA00022777"/>
    </source>
</evidence>
<dbReference type="SMART" id="SM00219">
    <property type="entry name" value="TyrKc"/>
    <property type="match status" value="1"/>
</dbReference>
<dbReference type="InterPro" id="IPR017441">
    <property type="entry name" value="Protein_kinase_ATP_BS"/>
</dbReference>
<dbReference type="PROSITE" id="PS00109">
    <property type="entry name" value="PROTEIN_KINASE_TYR"/>
    <property type="match status" value="1"/>
</dbReference>
<dbReference type="PROSITE" id="PS00107">
    <property type="entry name" value="PROTEIN_KINASE_ATP"/>
    <property type="match status" value="1"/>
</dbReference>
<evidence type="ECO:0000256" key="6">
    <source>
        <dbReference type="ARBA" id="ARBA00051245"/>
    </source>
</evidence>
<feature type="compositionally biased region" description="Polar residues" evidence="11">
    <location>
        <begin position="417"/>
        <end position="432"/>
    </location>
</feature>
<dbReference type="CDD" id="cd10348">
    <property type="entry name" value="SH2_Cterm_shark_like"/>
    <property type="match status" value="1"/>
</dbReference>
<accession>A0ABN7RSK9</accession>
<dbReference type="PROSITE" id="PS50001">
    <property type="entry name" value="SH2"/>
    <property type="match status" value="2"/>
</dbReference>
<dbReference type="SUPFAM" id="SSF56112">
    <property type="entry name" value="Protein kinase-like (PK-like)"/>
    <property type="match status" value="1"/>
</dbReference>
<evidence type="ECO:0000256" key="7">
    <source>
        <dbReference type="PROSITE-ProRule" id="PRU00023"/>
    </source>
</evidence>
<feature type="repeat" description="ANK" evidence="7">
    <location>
        <begin position="147"/>
        <end position="179"/>
    </location>
</feature>
<dbReference type="InterPro" id="IPR001245">
    <property type="entry name" value="Ser-Thr/Tyr_kinase_cat_dom"/>
</dbReference>
<evidence type="ECO:0000256" key="4">
    <source>
        <dbReference type="ARBA" id="ARBA00022840"/>
    </source>
</evidence>
<evidence type="ECO:0000259" key="13">
    <source>
        <dbReference type="PROSITE" id="PS50011"/>
    </source>
</evidence>
<evidence type="ECO:0000256" key="8">
    <source>
        <dbReference type="PROSITE-ProRule" id="PRU00191"/>
    </source>
</evidence>
<dbReference type="EMBL" id="OU015568">
    <property type="protein sequence ID" value="CAG5084923.1"/>
    <property type="molecule type" value="Genomic_DNA"/>
</dbReference>
<dbReference type="InterPro" id="IPR036770">
    <property type="entry name" value="Ankyrin_rpt-contain_sf"/>
</dbReference>
<evidence type="ECO:0000313" key="15">
    <source>
        <dbReference type="Proteomes" id="UP001158576"/>
    </source>
</evidence>
<keyword evidence="2 9" id="KW-0547">Nucleotide-binding</keyword>
<evidence type="ECO:0000256" key="5">
    <source>
        <dbReference type="ARBA" id="ARBA00023137"/>
    </source>
</evidence>
<dbReference type="SUPFAM" id="SSF55550">
    <property type="entry name" value="SH2 domain"/>
    <property type="match status" value="2"/>
</dbReference>
<dbReference type="InterPro" id="IPR000980">
    <property type="entry name" value="SH2"/>
</dbReference>
<dbReference type="InterPro" id="IPR002110">
    <property type="entry name" value="Ankyrin_rpt"/>
</dbReference>
<dbReference type="Pfam" id="PF00017">
    <property type="entry name" value="SH2"/>
    <property type="match status" value="2"/>
</dbReference>
<feature type="region of interest" description="Disordered" evidence="11">
    <location>
        <begin position="393"/>
        <end position="494"/>
    </location>
</feature>
<feature type="binding site" evidence="9">
    <location>
        <position position="520"/>
    </location>
    <ligand>
        <name>ATP</name>
        <dbReference type="ChEBI" id="CHEBI:30616"/>
    </ligand>
</feature>
<comment type="catalytic activity">
    <reaction evidence="6 10">
        <text>L-tyrosyl-[protein] + ATP = O-phospho-L-tyrosyl-[protein] + ADP + H(+)</text>
        <dbReference type="Rhea" id="RHEA:10596"/>
        <dbReference type="Rhea" id="RHEA-COMP:10136"/>
        <dbReference type="Rhea" id="RHEA-COMP:20101"/>
        <dbReference type="ChEBI" id="CHEBI:15378"/>
        <dbReference type="ChEBI" id="CHEBI:30616"/>
        <dbReference type="ChEBI" id="CHEBI:46858"/>
        <dbReference type="ChEBI" id="CHEBI:61978"/>
        <dbReference type="ChEBI" id="CHEBI:456216"/>
        <dbReference type="EC" id="2.7.10.2"/>
    </reaction>
</comment>
<dbReference type="SMART" id="SM00252">
    <property type="entry name" value="SH2"/>
    <property type="match status" value="2"/>
</dbReference>
<evidence type="ECO:0000256" key="10">
    <source>
        <dbReference type="RuleBase" id="RU362096"/>
    </source>
</evidence>
<dbReference type="PRINTS" id="PR00109">
    <property type="entry name" value="TYRKINASE"/>
</dbReference>
<keyword evidence="7" id="KW-0040">ANK repeat</keyword>
<dbReference type="PROSITE" id="PS50088">
    <property type="entry name" value="ANK_REPEAT"/>
    <property type="match status" value="3"/>
</dbReference>
<evidence type="ECO:0000313" key="14">
    <source>
        <dbReference type="EMBL" id="CAG5084923.1"/>
    </source>
</evidence>
<dbReference type="InterPro" id="IPR011009">
    <property type="entry name" value="Kinase-like_dom_sf"/>
</dbReference>
<dbReference type="InterPro" id="IPR050198">
    <property type="entry name" value="Non-receptor_tyrosine_kinases"/>
</dbReference>
<dbReference type="InterPro" id="IPR008266">
    <property type="entry name" value="Tyr_kinase_AS"/>
</dbReference>
<organism evidence="14 15">
    <name type="scientific">Oikopleura dioica</name>
    <name type="common">Tunicate</name>
    <dbReference type="NCBI Taxonomy" id="34765"/>
    <lineage>
        <taxon>Eukaryota</taxon>
        <taxon>Metazoa</taxon>
        <taxon>Chordata</taxon>
        <taxon>Tunicata</taxon>
        <taxon>Appendicularia</taxon>
        <taxon>Copelata</taxon>
        <taxon>Oikopleuridae</taxon>
        <taxon>Oikopleura</taxon>
    </lineage>
</organism>
<proteinExistence type="inferred from homology"/>
<gene>
    <name evidence="14" type="ORF">OKIOD_LOCUS2329</name>
</gene>
<evidence type="ECO:0000259" key="12">
    <source>
        <dbReference type="PROSITE" id="PS50001"/>
    </source>
</evidence>
<dbReference type="PANTHER" id="PTHR24418">
    <property type="entry name" value="TYROSINE-PROTEIN KINASE"/>
    <property type="match status" value="1"/>
</dbReference>
<dbReference type="SUPFAM" id="SSF48403">
    <property type="entry name" value="Ankyrin repeat"/>
    <property type="match status" value="1"/>
</dbReference>
<keyword evidence="5 10" id="KW-0829">Tyrosine-protein kinase</keyword>
<protein>
    <recommendedName>
        <fullName evidence="10">Tyrosine-protein kinase</fullName>
        <ecNumber evidence="10">2.7.10.2</ecNumber>
    </recommendedName>
</protein>
<feature type="repeat" description="ANK" evidence="7">
    <location>
        <begin position="180"/>
        <end position="212"/>
    </location>
</feature>
<dbReference type="EC" id="2.7.10.2" evidence="10"/>
<dbReference type="SMART" id="SM00248">
    <property type="entry name" value="ANK"/>
    <property type="match status" value="4"/>
</dbReference>
<keyword evidence="8" id="KW-0727">SH2 domain</keyword>